<dbReference type="AlphaFoldDB" id="A0A7W7BU29"/>
<comment type="caution">
    <text evidence="1">The sequence shown here is derived from an EMBL/GenBank/DDBJ whole genome shotgun (WGS) entry which is preliminary data.</text>
</comment>
<evidence type="ECO:0000313" key="1">
    <source>
        <dbReference type="EMBL" id="MBB4667831.1"/>
    </source>
</evidence>
<sequence>MDFESLDLVGTPFEHVETYVYFDGRRTFAMRSIGMPDLYYIVNTVDEDEETGDLVTLAVAVSGDRFRAMRAGIVPFREVFAEAARSSLFRVDWAWVEDAFGGQGSVPTISQLLGEDLPARWLPSEDARLSLPTATVEPYEPSRLVALAQAQSRTLFAIEVEHEGARITEFPARNAGELQVAVDGAIGSIAKEYVGKRKSPITRELRVSTLELQAASFVLVMAIDSAGVVEPTDVTSNVFEQLSSFIAAVATNEGPQLLQELKKHSPKTRGRLRAMLKPLAAVGSGLTLSTAIAHTNLVQAVSAEPVSVRAAIEFIDNAPPEVSHVNVRRGILTGLVLRTQRFEIIDAASNTAYKGAMSDEATAEADGLAVGNESFVTATIRVETPLTNDDEQTAGVKYYLESIETFVQGARPDVDNPDADDTAT</sequence>
<proteinExistence type="predicted"/>
<name>A0A7W7BU29_9MICO</name>
<accession>A0A7W7BU29</accession>
<reference evidence="1 2" key="1">
    <citation type="submission" date="2020-08" db="EMBL/GenBank/DDBJ databases">
        <title>Sequencing the genomes of 1000 actinobacteria strains.</title>
        <authorList>
            <person name="Klenk H.-P."/>
        </authorList>
    </citation>
    <scope>NUCLEOTIDE SEQUENCE [LARGE SCALE GENOMIC DNA]</scope>
    <source>
        <strain evidence="1 2">DSM 24947</strain>
    </source>
</reference>
<dbReference type="EMBL" id="JACHMD010000001">
    <property type="protein sequence ID" value="MBB4667831.1"/>
    <property type="molecule type" value="Genomic_DNA"/>
</dbReference>
<keyword evidence="2" id="KW-1185">Reference proteome</keyword>
<dbReference type="Proteomes" id="UP000573729">
    <property type="component" value="Unassembled WGS sequence"/>
</dbReference>
<protein>
    <submittedName>
        <fullName evidence="1">Uncharacterized protein</fullName>
    </submittedName>
</protein>
<evidence type="ECO:0000313" key="2">
    <source>
        <dbReference type="Proteomes" id="UP000573729"/>
    </source>
</evidence>
<gene>
    <name evidence="1" type="ORF">BKA24_002540</name>
</gene>
<dbReference type="RefSeq" id="WP_184218827.1">
    <property type="nucleotide sequence ID" value="NZ_JACHMD010000001.1"/>
</dbReference>
<organism evidence="1 2">
    <name type="scientific">Microbacterium marinum</name>
    <dbReference type="NCBI Taxonomy" id="421115"/>
    <lineage>
        <taxon>Bacteria</taxon>
        <taxon>Bacillati</taxon>
        <taxon>Actinomycetota</taxon>
        <taxon>Actinomycetes</taxon>
        <taxon>Micrococcales</taxon>
        <taxon>Microbacteriaceae</taxon>
        <taxon>Microbacterium</taxon>
    </lineage>
</organism>